<sequence length="77" mass="8559">MKHLTRYPINQRPIFQMMKSIFPGEIHEVSGGVRVADFQHLYSCKFQALGLQSSGGAVHMMADGGCDFREEKAPMGS</sequence>
<accession>A0AAU9P5N2</accession>
<evidence type="ECO:0000313" key="1">
    <source>
        <dbReference type="EMBL" id="CAH1445228.1"/>
    </source>
</evidence>
<organism evidence="1 2">
    <name type="scientific">Lactuca virosa</name>
    <dbReference type="NCBI Taxonomy" id="75947"/>
    <lineage>
        <taxon>Eukaryota</taxon>
        <taxon>Viridiplantae</taxon>
        <taxon>Streptophyta</taxon>
        <taxon>Embryophyta</taxon>
        <taxon>Tracheophyta</taxon>
        <taxon>Spermatophyta</taxon>
        <taxon>Magnoliopsida</taxon>
        <taxon>eudicotyledons</taxon>
        <taxon>Gunneridae</taxon>
        <taxon>Pentapetalae</taxon>
        <taxon>asterids</taxon>
        <taxon>campanulids</taxon>
        <taxon>Asterales</taxon>
        <taxon>Asteraceae</taxon>
        <taxon>Cichorioideae</taxon>
        <taxon>Cichorieae</taxon>
        <taxon>Lactucinae</taxon>
        <taxon>Lactuca</taxon>
    </lineage>
</organism>
<keyword evidence="2" id="KW-1185">Reference proteome</keyword>
<dbReference type="EMBL" id="CAKMRJ010005523">
    <property type="protein sequence ID" value="CAH1445228.1"/>
    <property type="molecule type" value="Genomic_DNA"/>
</dbReference>
<dbReference type="Proteomes" id="UP001157418">
    <property type="component" value="Unassembled WGS sequence"/>
</dbReference>
<evidence type="ECO:0000313" key="2">
    <source>
        <dbReference type="Proteomes" id="UP001157418"/>
    </source>
</evidence>
<proteinExistence type="predicted"/>
<protein>
    <submittedName>
        <fullName evidence="1">Uncharacterized protein</fullName>
    </submittedName>
</protein>
<comment type="caution">
    <text evidence="1">The sequence shown here is derived from an EMBL/GenBank/DDBJ whole genome shotgun (WGS) entry which is preliminary data.</text>
</comment>
<gene>
    <name evidence="1" type="ORF">LVIROSA_LOCUS31001</name>
</gene>
<reference evidence="1 2" key="1">
    <citation type="submission" date="2022-01" db="EMBL/GenBank/DDBJ databases">
        <authorList>
            <person name="Xiong W."/>
            <person name="Schranz E."/>
        </authorList>
    </citation>
    <scope>NUCLEOTIDE SEQUENCE [LARGE SCALE GENOMIC DNA]</scope>
</reference>
<dbReference type="AlphaFoldDB" id="A0AAU9P5N2"/>
<name>A0AAU9P5N2_9ASTR</name>